<feature type="transmembrane region" description="Helical" evidence="5">
    <location>
        <begin position="33"/>
        <end position="55"/>
    </location>
</feature>
<feature type="transmembrane region" description="Helical" evidence="5">
    <location>
        <begin position="134"/>
        <end position="153"/>
    </location>
</feature>
<organism evidence="8 9">
    <name type="scientific">Phragmitibacter flavus</name>
    <dbReference type="NCBI Taxonomy" id="2576071"/>
    <lineage>
        <taxon>Bacteria</taxon>
        <taxon>Pseudomonadati</taxon>
        <taxon>Verrucomicrobiota</taxon>
        <taxon>Verrucomicrobiia</taxon>
        <taxon>Verrucomicrobiales</taxon>
        <taxon>Verrucomicrobiaceae</taxon>
        <taxon>Phragmitibacter</taxon>
    </lineage>
</organism>
<dbReference type="GO" id="GO:0042773">
    <property type="term" value="P:ATP synthesis coupled electron transport"/>
    <property type="evidence" value="ECO:0007669"/>
    <property type="project" value="InterPro"/>
</dbReference>
<dbReference type="InterPro" id="IPR010096">
    <property type="entry name" value="NADH-Q_OxRdtase_suN/2"/>
</dbReference>
<sequence length="497" mass="52064">MNTLSLELGLGVLGLLLLVAESFSFIPRKSIAYIAIAGVAAALVLLVTGLAGGAVPAGMQEFYVVDRLALFYKGLALVSTLVVIVLSLEYASVINQFVSAKPEQTKEAGLGEFFCLPLFVCVGMMVMASAVDMITIFVALELVTISFYVLVSFMRRNALSLEAGVKYLILGALSTGLLVYGMAWLYGLTGQTTLAGISEKLVNWEGGVTAPLFASVLVLAGLGFKVAAVPFQIWVPDVYQGAPTPVTAFLSVGSKASGVIVLTRVFESLVVGGSVVGQPLTQFVLILAGVTILVGNFAAIRQTNFKRLLAYSSIAHAGFLLLALGSRHSVSGFSPAEIAAFYLATYVPMTFVCFLVLSAARAQGLSDEIVSLTGLAKKCPVLAGALMLALASLAGLPLTAGFMGKMLVIFSAAYDGSYLVLALAVIGAITGFYYYFKVILVLYAKPDGATPTIKLSRLSRVTLAVLTAAIVVIGVYPKSVQGMLKGTKKVEAVAVVK</sequence>
<comment type="function">
    <text evidence="5">NDH-1 shuttles electrons from NADH, via FMN and iron-sulfur (Fe-S) centers, to quinones in the respiratory chain. The immediate electron acceptor for the enzyme in this species is believed to be ubiquinone. Couples the redox reaction to proton translocation (for every two electrons transferred, four hydrogen ions are translocated across the cytoplasmic membrane), and thus conserves the redox energy in a proton gradient.</text>
</comment>
<dbReference type="GO" id="GO:0050136">
    <property type="term" value="F:NADH dehydrogenase (quinone) (non-electrogenic) activity"/>
    <property type="evidence" value="ECO:0007669"/>
    <property type="project" value="UniProtKB-UniRule"/>
</dbReference>
<evidence type="ECO:0000256" key="3">
    <source>
        <dbReference type="ARBA" id="ARBA00022989"/>
    </source>
</evidence>
<dbReference type="EMBL" id="VAUV01000011">
    <property type="protein sequence ID" value="TLD69756.1"/>
    <property type="molecule type" value="Genomic_DNA"/>
</dbReference>
<reference evidence="8 9" key="1">
    <citation type="submission" date="2019-05" db="EMBL/GenBank/DDBJ databases">
        <title>Verrucobacter flavum gen. nov., sp. nov. a new member of the family Verrucomicrobiaceae.</title>
        <authorList>
            <person name="Szuroczki S."/>
            <person name="Abbaszade G."/>
            <person name="Szabo A."/>
            <person name="Felfoldi T."/>
            <person name="Schumann P."/>
            <person name="Boka K."/>
            <person name="Keki Z."/>
            <person name="Toumi M."/>
            <person name="Toth E."/>
        </authorList>
    </citation>
    <scope>NUCLEOTIDE SEQUENCE [LARGE SCALE GENOMIC DNA]</scope>
    <source>
        <strain evidence="8 9">MG-N-17</strain>
    </source>
</reference>
<dbReference type="HAMAP" id="MF_00445">
    <property type="entry name" value="NDH1_NuoN_1"/>
    <property type="match status" value="1"/>
</dbReference>
<evidence type="ECO:0000256" key="6">
    <source>
        <dbReference type="RuleBase" id="RU000320"/>
    </source>
</evidence>
<feature type="transmembrane region" description="Helical" evidence="5">
    <location>
        <begin position="208"/>
        <end position="234"/>
    </location>
</feature>
<dbReference type="GO" id="GO:0048038">
    <property type="term" value="F:quinone binding"/>
    <property type="evidence" value="ECO:0007669"/>
    <property type="project" value="UniProtKB-KW"/>
</dbReference>
<keyword evidence="3 5" id="KW-1133">Transmembrane helix</keyword>
<keyword evidence="5" id="KW-0520">NAD</keyword>
<feature type="transmembrane region" description="Helical" evidence="5">
    <location>
        <begin position="75"/>
        <end position="98"/>
    </location>
</feature>
<proteinExistence type="inferred from homology"/>
<dbReference type="GO" id="GO:0005886">
    <property type="term" value="C:plasma membrane"/>
    <property type="evidence" value="ECO:0007669"/>
    <property type="project" value="UniProtKB-SubCell"/>
</dbReference>
<dbReference type="Proteomes" id="UP000306196">
    <property type="component" value="Unassembled WGS sequence"/>
</dbReference>
<evidence type="ECO:0000256" key="1">
    <source>
        <dbReference type="ARBA" id="ARBA00004127"/>
    </source>
</evidence>
<comment type="subcellular location">
    <subcellularLocation>
        <location evidence="5">Cell membrane</location>
        <topology evidence="5">Multi-pass membrane protein</topology>
    </subcellularLocation>
    <subcellularLocation>
        <location evidence="1">Endomembrane system</location>
        <topology evidence="1">Multi-pass membrane protein</topology>
    </subcellularLocation>
    <subcellularLocation>
        <location evidence="6">Membrane</location>
        <topology evidence="6">Multi-pass membrane protein</topology>
    </subcellularLocation>
</comment>
<keyword evidence="4 5" id="KW-0472">Membrane</keyword>
<keyword evidence="9" id="KW-1185">Reference proteome</keyword>
<dbReference type="GO" id="GO:0008137">
    <property type="term" value="F:NADH dehydrogenase (ubiquinone) activity"/>
    <property type="evidence" value="ECO:0007669"/>
    <property type="project" value="InterPro"/>
</dbReference>
<evidence type="ECO:0000313" key="9">
    <source>
        <dbReference type="Proteomes" id="UP000306196"/>
    </source>
</evidence>
<keyword evidence="2 5" id="KW-0812">Transmembrane</keyword>
<accession>A0A5R8KBT2</accession>
<dbReference type="EC" id="7.1.1.-" evidence="5"/>
<keyword evidence="5" id="KW-0874">Quinone</keyword>
<keyword evidence="5" id="KW-0830">Ubiquinone</keyword>
<protein>
    <recommendedName>
        <fullName evidence="5">NADH-quinone oxidoreductase subunit N</fullName>
        <ecNumber evidence="5">7.1.1.-</ecNumber>
    </recommendedName>
    <alternativeName>
        <fullName evidence="5">NADH dehydrogenase I subunit N</fullName>
    </alternativeName>
    <alternativeName>
        <fullName evidence="5">NDH-1 subunit N</fullName>
    </alternativeName>
</protein>
<feature type="transmembrane region" description="Helical" evidence="5">
    <location>
        <begin position="308"/>
        <end position="326"/>
    </location>
</feature>
<dbReference type="InterPro" id="IPR001750">
    <property type="entry name" value="ND/Mrp_TM"/>
</dbReference>
<dbReference type="Pfam" id="PF00361">
    <property type="entry name" value="Proton_antipo_M"/>
    <property type="match status" value="1"/>
</dbReference>
<feature type="transmembrane region" description="Helical" evidence="5">
    <location>
        <begin position="165"/>
        <end position="188"/>
    </location>
</feature>
<keyword evidence="5" id="KW-0813">Transport</keyword>
<name>A0A5R8KBT2_9BACT</name>
<keyword evidence="5" id="KW-1278">Translocase</keyword>
<feature type="transmembrane region" description="Helical" evidence="5">
    <location>
        <begin position="457"/>
        <end position="476"/>
    </location>
</feature>
<dbReference type="PANTHER" id="PTHR22773">
    <property type="entry name" value="NADH DEHYDROGENASE"/>
    <property type="match status" value="1"/>
</dbReference>
<evidence type="ECO:0000313" key="8">
    <source>
        <dbReference type="EMBL" id="TLD69756.1"/>
    </source>
</evidence>
<feature type="transmembrane region" description="Helical" evidence="5">
    <location>
        <begin position="283"/>
        <end position="301"/>
    </location>
</feature>
<evidence type="ECO:0000256" key="4">
    <source>
        <dbReference type="ARBA" id="ARBA00023136"/>
    </source>
</evidence>
<dbReference type="RefSeq" id="WP_138087216.1">
    <property type="nucleotide sequence ID" value="NZ_VAUV01000011.1"/>
</dbReference>
<dbReference type="OrthoDB" id="9807568at2"/>
<feature type="domain" description="NADH:quinone oxidoreductase/Mrp antiporter transmembrane" evidence="7">
    <location>
        <begin position="130"/>
        <end position="428"/>
    </location>
</feature>
<evidence type="ECO:0000256" key="2">
    <source>
        <dbReference type="ARBA" id="ARBA00022692"/>
    </source>
</evidence>
<feature type="transmembrane region" description="Helical" evidence="5">
    <location>
        <begin position="6"/>
        <end position="26"/>
    </location>
</feature>
<gene>
    <name evidence="5" type="primary">nuoN</name>
    <name evidence="8" type="ORF">FEM03_15630</name>
</gene>
<feature type="transmembrane region" description="Helical" evidence="5">
    <location>
        <begin position="416"/>
        <end position="436"/>
    </location>
</feature>
<comment type="caution">
    <text evidence="8">The sequence shown here is derived from an EMBL/GenBank/DDBJ whole genome shotgun (WGS) entry which is preliminary data.</text>
</comment>
<keyword evidence="5" id="KW-1003">Cell membrane</keyword>
<dbReference type="AlphaFoldDB" id="A0A5R8KBT2"/>
<comment type="similarity">
    <text evidence="5">Belongs to the complex I subunit 2 family.</text>
</comment>
<dbReference type="NCBIfam" id="TIGR01770">
    <property type="entry name" value="NDH_I_N"/>
    <property type="match status" value="1"/>
</dbReference>
<comment type="catalytic activity">
    <reaction evidence="5">
        <text>a quinone + NADH + 5 H(+)(in) = a quinol + NAD(+) + 4 H(+)(out)</text>
        <dbReference type="Rhea" id="RHEA:57888"/>
        <dbReference type="ChEBI" id="CHEBI:15378"/>
        <dbReference type="ChEBI" id="CHEBI:24646"/>
        <dbReference type="ChEBI" id="CHEBI:57540"/>
        <dbReference type="ChEBI" id="CHEBI:57945"/>
        <dbReference type="ChEBI" id="CHEBI:132124"/>
    </reaction>
</comment>
<dbReference type="GO" id="GO:0012505">
    <property type="term" value="C:endomembrane system"/>
    <property type="evidence" value="ECO:0007669"/>
    <property type="project" value="UniProtKB-SubCell"/>
</dbReference>
<feature type="transmembrane region" description="Helical" evidence="5">
    <location>
        <begin position="246"/>
        <end position="263"/>
    </location>
</feature>
<feature type="transmembrane region" description="Helical" evidence="5">
    <location>
        <begin position="110"/>
        <end position="128"/>
    </location>
</feature>
<evidence type="ECO:0000256" key="5">
    <source>
        <dbReference type="HAMAP-Rule" id="MF_00445"/>
    </source>
</evidence>
<feature type="transmembrane region" description="Helical" evidence="5">
    <location>
        <begin position="338"/>
        <end position="360"/>
    </location>
</feature>
<comment type="subunit">
    <text evidence="5">NDH-1 is composed of 14 different subunits. Subunits NuoA, H, J, K, L, M, N constitute the membrane sector of the complex.</text>
</comment>
<evidence type="ECO:0000259" key="7">
    <source>
        <dbReference type="Pfam" id="PF00361"/>
    </source>
</evidence>
<feature type="transmembrane region" description="Helical" evidence="5">
    <location>
        <begin position="381"/>
        <end position="404"/>
    </location>
</feature>